<keyword evidence="10" id="KW-0229">DNA integration</keyword>
<evidence type="ECO:0000256" key="17">
    <source>
        <dbReference type="SAM" id="MobiDB-lite"/>
    </source>
</evidence>
<dbReference type="FunFam" id="3.30.420.10:FF:000032">
    <property type="entry name" value="Retrovirus-related Pol polyprotein from transposon 297-like Protein"/>
    <property type="match status" value="1"/>
</dbReference>
<keyword evidence="9" id="KW-0694">RNA-binding</keyword>
<organism evidence="19 20">
    <name type="scientific">Sugiyamaella lignohabitans</name>
    <dbReference type="NCBI Taxonomy" id="796027"/>
    <lineage>
        <taxon>Eukaryota</taxon>
        <taxon>Fungi</taxon>
        <taxon>Dikarya</taxon>
        <taxon>Ascomycota</taxon>
        <taxon>Saccharomycotina</taxon>
        <taxon>Dipodascomycetes</taxon>
        <taxon>Dipodascales</taxon>
        <taxon>Trichomonascaceae</taxon>
        <taxon>Sugiyamaella</taxon>
    </lineage>
</organism>
<dbReference type="EMBL" id="CP014503">
    <property type="protein sequence ID" value="ANB15590.1"/>
    <property type="molecule type" value="Genomic_DNA"/>
</dbReference>
<evidence type="ECO:0000256" key="5">
    <source>
        <dbReference type="ARBA" id="ARBA00022723"/>
    </source>
</evidence>
<keyword evidence="12" id="KW-0239">DNA-directed DNA polymerase</keyword>
<evidence type="ECO:0000256" key="7">
    <source>
        <dbReference type="ARBA" id="ARBA00022801"/>
    </source>
</evidence>
<reference evidence="19 20" key="1">
    <citation type="submission" date="2016-02" db="EMBL/GenBank/DDBJ databases">
        <title>Complete genome sequence and transcriptome regulation of the pentose utilising yeast Sugiyamaella lignohabitans.</title>
        <authorList>
            <person name="Bellasio M."/>
            <person name="Peymann A."/>
            <person name="Valli M."/>
            <person name="Sipitzky M."/>
            <person name="Graf A."/>
            <person name="Sauer M."/>
            <person name="Marx H."/>
            <person name="Mattanovich D."/>
        </authorList>
    </citation>
    <scope>NUCLEOTIDE SEQUENCE [LARGE SCALE GENOMIC DNA]</scope>
    <source>
        <strain evidence="19 20">CBS 10342</strain>
    </source>
</reference>
<evidence type="ECO:0000256" key="4">
    <source>
        <dbReference type="ARBA" id="ARBA00022670"/>
    </source>
</evidence>
<dbReference type="GO" id="GO:0003677">
    <property type="term" value="F:DNA binding"/>
    <property type="evidence" value="ECO:0007669"/>
    <property type="project" value="UniProtKB-KW"/>
</dbReference>
<evidence type="ECO:0000259" key="18">
    <source>
        <dbReference type="PROSITE" id="PS50994"/>
    </source>
</evidence>
<dbReference type="KEGG" id="slb:AWJ20_3219"/>
<keyword evidence="14" id="KW-0233">DNA recombination</keyword>
<dbReference type="Gene3D" id="3.30.420.10">
    <property type="entry name" value="Ribonuclease H-like superfamily/Ribonuclease H"/>
    <property type="match status" value="1"/>
</dbReference>
<evidence type="ECO:0000256" key="1">
    <source>
        <dbReference type="ARBA" id="ARBA00000077"/>
    </source>
</evidence>
<evidence type="ECO:0000256" key="3">
    <source>
        <dbReference type="ARBA" id="ARBA00022490"/>
    </source>
</evidence>
<dbReference type="RefSeq" id="XP_018738067.1">
    <property type="nucleotide sequence ID" value="XM_018880227.1"/>
</dbReference>
<dbReference type="InterPro" id="IPR001584">
    <property type="entry name" value="Integrase_cat-core"/>
</dbReference>
<dbReference type="GO" id="GO:0005634">
    <property type="term" value="C:nucleus"/>
    <property type="evidence" value="ECO:0007669"/>
    <property type="project" value="UniProtKB-ARBA"/>
</dbReference>
<evidence type="ECO:0000256" key="15">
    <source>
        <dbReference type="ARBA" id="ARBA00025590"/>
    </source>
</evidence>
<dbReference type="InterPro" id="IPR012337">
    <property type="entry name" value="RNaseH-like_sf"/>
</dbReference>
<evidence type="ECO:0000256" key="2">
    <source>
        <dbReference type="ARBA" id="ARBA00004496"/>
    </source>
</evidence>
<dbReference type="GO" id="GO:0003887">
    <property type="term" value="F:DNA-directed DNA polymerase activity"/>
    <property type="evidence" value="ECO:0007669"/>
    <property type="project" value="UniProtKB-KW"/>
</dbReference>
<comment type="subcellular location">
    <subcellularLocation>
        <location evidence="2">Cytoplasm</location>
    </subcellularLocation>
</comment>
<dbReference type="InterPro" id="IPR041588">
    <property type="entry name" value="Integrase_H2C2"/>
</dbReference>
<proteinExistence type="predicted"/>
<dbReference type="GO" id="GO:0003723">
    <property type="term" value="F:RNA binding"/>
    <property type="evidence" value="ECO:0007669"/>
    <property type="project" value="UniProtKB-KW"/>
</dbReference>
<evidence type="ECO:0000256" key="9">
    <source>
        <dbReference type="ARBA" id="ARBA00022884"/>
    </source>
</evidence>
<dbReference type="InterPro" id="IPR056924">
    <property type="entry name" value="SH3_Tf2-1"/>
</dbReference>
<comment type="function">
    <text evidence="16">Integrase (IN) targets the VLP to the nucleus, where a subparticle preintegration complex (PIC) containing at least integrase and the newly synthesized dsDNA copy of the retrotransposon must transit the nuclear membrane. Once in the nucleus, integrase performs the integration of the dsDNA into the host genome.</text>
</comment>
<dbReference type="GO" id="GO:0003964">
    <property type="term" value="F:RNA-directed DNA polymerase activity"/>
    <property type="evidence" value="ECO:0007669"/>
    <property type="project" value="UniProtKB-KW"/>
</dbReference>
<gene>
    <name evidence="19" type="ORF">AWJ20_3219</name>
</gene>
<evidence type="ECO:0000256" key="8">
    <source>
        <dbReference type="ARBA" id="ARBA00022842"/>
    </source>
</evidence>
<dbReference type="Pfam" id="PF17921">
    <property type="entry name" value="Integrase_H2C2"/>
    <property type="match status" value="1"/>
</dbReference>
<dbReference type="InterPro" id="IPR050951">
    <property type="entry name" value="Retrovirus_Pol_polyprotein"/>
</dbReference>
<keyword evidence="4" id="KW-0645">Protease</keyword>
<keyword evidence="13" id="KW-0238">DNA-binding</keyword>
<evidence type="ECO:0000256" key="16">
    <source>
        <dbReference type="ARBA" id="ARBA00025615"/>
    </source>
</evidence>
<evidence type="ECO:0000313" key="19">
    <source>
        <dbReference type="EMBL" id="ANB15590.1"/>
    </source>
</evidence>
<keyword evidence="5" id="KW-0479">Metal-binding</keyword>
<evidence type="ECO:0000313" key="20">
    <source>
        <dbReference type="Proteomes" id="UP000189580"/>
    </source>
</evidence>
<evidence type="ECO:0000256" key="6">
    <source>
        <dbReference type="ARBA" id="ARBA00022750"/>
    </source>
</evidence>
<keyword evidence="8" id="KW-0460">Magnesium</keyword>
<keyword evidence="11" id="KW-0695">RNA-directed DNA polymerase</keyword>
<keyword evidence="3" id="KW-0963">Cytoplasm</keyword>
<evidence type="ECO:0000256" key="11">
    <source>
        <dbReference type="ARBA" id="ARBA00022918"/>
    </source>
</evidence>
<dbReference type="PANTHER" id="PTHR37984:SF5">
    <property type="entry name" value="PROTEIN NYNRIN-LIKE"/>
    <property type="match status" value="1"/>
</dbReference>
<feature type="domain" description="Integrase catalytic" evidence="18">
    <location>
        <begin position="411"/>
        <end position="571"/>
    </location>
</feature>
<sequence>MSGESRIAPVESQEEAVQKFMNQLPPELKAEFETIRPFLTPSFPEVTSNQNTGKCPLPAHFTVASAPSFITSAKRWIAANQMTMGYEQLFNIIMGLLPTSTYKNRALQWYSEDQPYPWDELWNLLKQQHALLETKAYAKFNAMKCDKVADYPAFVEKAILEATNTTIPDRNIITTLINAAPSVRLRTALTTLHGDNPHISLDDFAERSQLRVNEVLVESQHKSTLKKWCSIHKNRGHNTKDCSRQTNKRHNTRNPESGKRPVEATATSQESIQSVTFSHDAEMINRINQSLEKDPKYSKILQHFRNPQHSPFPGDKKDKLCYSYENYILSYLGKIVVGADEDLHEDLIKLFHDHWIGGHHGVRRTRQELTKVFTWPNISEYVEKYVKSCVTCQKFRIRDHAPYGLLEPLPIPDRPFQSISLDFVTTLLESGPQESTQILVIVDRFSKYVQCYPCSTNTNAIELATCMKDYFDRFGRPDTIISDRGTQFTSNFWRSFTASRDIKLQFSTAYHPQTDGQTERMNGEVIRHIAKYINPQHNNWSELLSEATFAINTTYDESIKNSPYKVVFGFEPNIHFNFKAAEAYPTMEANLAHQADLHNSTKEIIRHSQQQQATYHNKHRIHKVFKMTDRVLLSTDKLNYDRGPKRKFDRKWIGPFTIAAKVNDNAYRLLLPKSWRINPVFNVDQLELYEENLVHRKKYGTHIEEEIDFYDNNPLGITDLIRTEPFGKQVFYLASVRTKYATESQYFTLHGLKDYKDLVWLLHDRSPTDPKPPHLQTFLNHLEAGS</sequence>
<evidence type="ECO:0000256" key="10">
    <source>
        <dbReference type="ARBA" id="ARBA00022908"/>
    </source>
</evidence>
<dbReference type="GO" id="GO:0005737">
    <property type="term" value="C:cytoplasm"/>
    <property type="evidence" value="ECO:0007669"/>
    <property type="project" value="UniProtKB-SubCell"/>
</dbReference>
<protein>
    <submittedName>
        <fullName evidence="19">Gag-pol fusion protein</fullName>
    </submittedName>
</protein>
<dbReference type="Proteomes" id="UP000189580">
    <property type="component" value="Chromosome b"/>
</dbReference>
<feature type="region of interest" description="Disordered" evidence="17">
    <location>
        <begin position="235"/>
        <end position="270"/>
    </location>
</feature>
<dbReference type="GO" id="GO:0015074">
    <property type="term" value="P:DNA integration"/>
    <property type="evidence" value="ECO:0007669"/>
    <property type="project" value="UniProtKB-KW"/>
</dbReference>
<dbReference type="PANTHER" id="PTHR37984">
    <property type="entry name" value="PROTEIN CBG26694"/>
    <property type="match status" value="1"/>
</dbReference>
<keyword evidence="12" id="KW-0808">Transferase</keyword>
<dbReference type="GO" id="GO:0004523">
    <property type="term" value="F:RNA-DNA hybrid ribonuclease activity"/>
    <property type="evidence" value="ECO:0007669"/>
    <property type="project" value="UniProtKB-EC"/>
</dbReference>
<dbReference type="Pfam" id="PF00665">
    <property type="entry name" value="rve"/>
    <property type="match status" value="1"/>
</dbReference>
<keyword evidence="20" id="KW-1185">Reference proteome</keyword>
<dbReference type="PROSITE" id="PS50994">
    <property type="entry name" value="INTEGRASE"/>
    <property type="match status" value="1"/>
</dbReference>
<dbReference type="AlphaFoldDB" id="A0A161HHP2"/>
<dbReference type="GeneID" id="30035217"/>
<keyword evidence="7" id="KW-0378">Hydrolase</keyword>
<dbReference type="SUPFAM" id="SSF53098">
    <property type="entry name" value="Ribonuclease H-like"/>
    <property type="match status" value="1"/>
</dbReference>
<comment type="catalytic activity">
    <reaction evidence="1">
        <text>Endonucleolytic cleavage to 5'-phosphomonoester.</text>
        <dbReference type="EC" id="3.1.26.4"/>
    </reaction>
</comment>
<name>A0A161HHP2_9ASCO</name>
<dbReference type="OrthoDB" id="3561256at2759"/>
<evidence type="ECO:0000256" key="13">
    <source>
        <dbReference type="ARBA" id="ARBA00023125"/>
    </source>
</evidence>
<dbReference type="Pfam" id="PF24626">
    <property type="entry name" value="SH3_Tf2-1"/>
    <property type="match status" value="1"/>
</dbReference>
<evidence type="ECO:0000256" key="12">
    <source>
        <dbReference type="ARBA" id="ARBA00022932"/>
    </source>
</evidence>
<dbReference type="Gene3D" id="1.10.340.70">
    <property type="match status" value="1"/>
</dbReference>
<evidence type="ECO:0000256" key="14">
    <source>
        <dbReference type="ARBA" id="ARBA00023172"/>
    </source>
</evidence>
<keyword evidence="12" id="KW-0548">Nucleotidyltransferase</keyword>
<dbReference type="InterPro" id="IPR036397">
    <property type="entry name" value="RNaseH_sf"/>
</dbReference>
<dbReference type="GO" id="GO:0004190">
    <property type="term" value="F:aspartic-type endopeptidase activity"/>
    <property type="evidence" value="ECO:0007669"/>
    <property type="project" value="UniProtKB-KW"/>
</dbReference>
<keyword evidence="6" id="KW-0064">Aspartyl protease</keyword>
<comment type="function">
    <text evidence="15">Reverse transcriptase/ribonuclease H (RT) is a multifunctional enzyme that catalyzes the conversion of the retro-elements RNA genome into dsDNA within the VLP. The enzyme displays a DNA polymerase activity that can copy either DNA or RNA templates, and a ribonuclease H (RNase H) activity that cleaves the RNA strand of RNA-DNA heteroduplexes during plus-strand synthesis and hydrolyzes RNA primers. The conversion leads to a linear dsDNA copy of the retrotransposon that includes long terminal repeats (LTRs) at both ends.</text>
</comment>
<accession>A0A161HHP2</accession>
<dbReference type="GO" id="GO:0006310">
    <property type="term" value="P:DNA recombination"/>
    <property type="evidence" value="ECO:0007669"/>
    <property type="project" value="UniProtKB-KW"/>
</dbReference>
<dbReference type="GO" id="GO:0046872">
    <property type="term" value="F:metal ion binding"/>
    <property type="evidence" value="ECO:0007669"/>
    <property type="project" value="UniProtKB-KW"/>
</dbReference>
<dbReference type="GO" id="GO:0006508">
    <property type="term" value="P:proteolysis"/>
    <property type="evidence" value="ECO:0007669"/>
    <property type="project" value="UniProtKB-KW"/>
</dbReference>